<comment type="subcellular location">
    <subcellularLocation>
        <location evidence="1">Membrane</location>
        <topology evidence="1">Multi-pass membrane protein</topology>
    </subcellularLocation>
</comment>
<evidence type="ECO:0000256" key="2">
    <source>
        <dbReference type="ARBA" id="ARBA00022692"/>
    </source>
</evidence>
<feature type="transmembrane region" description="Helical" evidence="5">
    <location>
        <begin position="379"/>
        <end position="406"/>
    </location>
</feature>
<evidence type="ECO:0000256" key="4">
    <source>
        <dbReference type="ARBA" id="ARBA00023136"/>
    </source>
</evidence>
<dbReference type="EMBL" id="FQVN01000006">
    <property type="protein sequence ID" value="SHG13645.1"/>
    <property type="molecule type" value="Genomic_DNA"/>
</dbReference>
<name>A0A1M5HCF4_STRHI</name>
<dbReference type="SUPFAM" id="SSF52091">
    <property type="entry name" value="SpoIIaa-like"/>
    <property type="match status" value="1"/>
</dbReference>
<dbReference type="RefSeq" id="WP_083959969.1">
    <property type="nucleotide sequence ID" value="NZ_FQVN01000006.1"/>
</dbReference>
<dbReference type="STRING" id="2017.SAMN05444320_106504"/>
<dbReference type="OrthoDB" id="9771198at2"/>
<organism evidence="7 8">
    <name type="scientific">Streptoalloteichus hindustanus</name>
    <dbReference type="NCBI Taxonomy" id="2017"/>
    <lineage>
        <taxon>Bacteria</taxon>
        <taxon>Bacillati</taxon>
        <taxon>Actinomycetota</taxon>
        <taxon>Actinomycetes</taxon>
        <taxon>Pseudonocardiales</taxon>
        <taxon>Pseudonocardiaceae</taxon>
        <taxon>Streptoalloteichus</taxon>
    </lineage>
</organism>
<evidence type="ECO:0000256" key="1">
    <source>
        <dbReference type="ARBA" id="ARBA00004141"/>
    </source>
</evidence>
<dbReference type="PANTHER" id="PTHR11814">
    <property type="entry name" value="SULFATE TRANSPORTER"/>
    <property type="match status" value="1"/>
</dbReference>
<gene>
    <name evidence="7" type="ORF">SAMN05444320_106504</name>
</gene>
<feature type="domain" description="STAS" evidence="6">
    <location>
        <begin position="415"/>
        <end position="497"/>
    </location>
</feature>
<dbReference type="InterPro" id="IPR002645">
    <property type="entry name" value="STAS_dom"/>
</dbReference>
<evidence type="ECO:0000259" key="6">
    <source>
        <dbReference type="PROSITE" id="PS50801"/>
    </source>
</evidence>
<feature type="transmembrane region" description="Helical" evidence="5">
    <location>
        <begin position="22"/>
        <end position="42"/>
    </location>
</feature>
<feature type="transmembrane region" description="Helical" evidence="5">
    <location>
        <begin position="329"/>
        <end position="359"/>
    </location>
</feature>
<evidence type="ECO:0000256" key="3">
    <source>
        <dbReference type="ARBA" id="ARBA00022989"/>
    </source>
</evidence>
<dbReference type="InterPro" id="IPR036513">
    <property type="entry name" value="STAS_dom_sf"/>
</dbReference>
<dbReference type="GO" id="GO:0055085">
    <property type="term" value="P:transmembrane transport"/>
    <property type="evidence" value="ECO:0007669"/>
    <property type="project" value="InterPro"/>
</dbReference>
<feature type="transmembrane region" description="Helical" evidence="5">
    <location>
        <begin position="123"/>
        <end position="145"/>
    </location>
</feature>
<reference evidence="7 8" key="1">
    <citation type="submission" date="2016-11" db="EMBL/GenBank/DDBJ databases">
        <authorList>
            <person name="Jaros S."/>
            <person name="Januszkiewicz K."/>
            <person name="Wedrychowicz H."/>
        </authorList>
    </citation>
    <scope>NUCLEOTIDE SEQUENCE [LARGE SCALE GENOMIC DNA]</scope>
    <source>
        <strain evidence="7 8">DSM 44523</strain>
    </source>
</reference>
<accession>A0A1M5HCF4</accession>
<feature type="transmembrane region" description="Helical" evidence="5">
    <location>
        <begin position="201"/>
        <end position="227"/>
    </location>
</feature>
<feature type="transmembrane region" description="Helical" evidence="5">
    <location>
        <begin position="172"/>
        <end position="189"/>
    </location>
</feature>
<dbReference type="Gene3D" id="3.30.750.24">
    <property type="entry name" value="STAS domain"/>
    <property type="match status" value="1"/>
</dbReference>
<proteinExistence type="predicted"/>
<sequence>MSFGNTIDHLSRWWRRDATADLGASLVVFLVAVPLCVGVAVASGAPAELGIVTGIVGGLVVGLLPGSSLQVSGPAAGLTVLVAEAVARHGLPALGVIVLASGLLQIGMGLARLGGWFQAISPSVVQGMLAGIGLVLLLGQTYPLFGAAQPGTTLEKVLGLPGLAARLGEPRIAATLGVGVLAVAVVVLWQKVPARLRLVPGALVAVVLTSALVAVFGLPVATVQVGGLGSVINLVGPHDFGLLADPAVLGTAVTFALVASAESLFSAAAVDRMHTGQPTSYNTELVAQGVGNTAAGVLGGLPLTAVIVRSAANVQAGARTKASRVLHGAWLLLFAVWLPNLLALVPLTTLAALLLHAGWKLLDLRQLVALARAHRVEASIVVLTAGAIAAVDLLVGVLVGLAAAIAKAAWDVSHFHVTWQQDDDDLVVRLSGNATFVRLPRLLAALHEVPSADRVRLDLSGVRHLDRACHQAVENWAAQRRRTDSDVRVSLPAEAVA</sequence>
<keyword evidence="8" id="KW-1185">Reference proteome</keyword>
<keyword evidence="2 5" id="KW-0812">Transmembrane</keyword>
<dbReference type="Pfam" id="PF00916">
    <property type="entry name" value="Sulfate_transp"/>
    <property type="match status" value="1"/>
</dbReference>
<protein>
    <submittedName>
        <fullName evidence="7">Sulfate permease, MFS superfamily</fullName>
    </submittedName>
</protein>
<feature type="transmembrane region" description="Helical" evidence="5">
    <location>
        <begin position="91"/>
        <end position="111"/>
    </location>
</feature>
<feature type="transmembrane region" description="Helical" evidence="5">
    <location>
        <begin position="247"/>
        <end position="270"/>
    </location>
</feature>
<dbReference type="InterPro" id="IPR001902">
    <property type="entry name" value="SLC26A/SulP_fam"/>
</dbReference>
<evidence type="ECO:0000313" key="7">
    <source>
        <dbReference type="EMBL" id="SHG13645.1"/>
    </source>
</evidence>
<keyword evidence="3 5" id="KW-1133">Transmembrane helix</keyword>
<dbReference type="InterPro" id="IPR011547">
    <property type="entry name" value="SLC26A/SulP_dom"/>
</dbReference>
<dbReference type="PROSITE" id="PS50801">
    <property type="entry name" value="STAS"/>
    <property type="match status" value="1"/>
</dbReference>
<keyword evidence="4 5" id="KW-0472">Membrane</keyword>
<evidence type="ECO:0000256" key="5">
    <source>
        <dbReference type="SAM" id="Phobius"/>
    </source>
</evidence>
<evidence type="ECO:0000313" key="8">
    <source>
        <dbReference type="Proteomes" id="UP000184501"/>
    </source>
</evidence>
<feature type="transmembrane region" description="Helical" evidence="5">
    <location>
        <begin position="49"/>
        <end position="71"/>
    </location>
</feature>
<dbReference type="GO" id="GO:0016020">
    <property type="term" value="C:membrane"/>
    <property type="evidence" value="ECO:0007669"/>
    <property type="project" value="UniProtKB-SubCell"/>
</dbReference>
<dbReference type="AlphaFoldDB" id="A0A1M5HCF4"/>
<dbReference type="Proteomes" id="UP000184501">
    <property type="component" value="Unassembled WGS sequence"/>
</dbReference>